<dbReference type="Pfam" id="PF06541">
    <property type="entry name" value="ABC_trans_CmpB"/>
    <property type="match status" value="1"/>
</dbReference>
<evidence type="ECO:0000313" key="3">
    <source>
        <dbReference type="Proteomes" id="UP000295500"/>
    </source>
</evidence>
<keyword evidence="1" id="KW-1133">Transmembrane helix</keyword>
<proteinExistence type="predicted"/>
<feature type="transmembrane region" description="Helical" evidence="1">
    <location>
        <begin position="137"/>
        <end position="156"/>
    </location>
</feature>
<gene>
    <name evidence="2" type="ORF">EV211_10560</name>
</gene>
<protein>
    <submittedName>
        <fullName evidence="2">Putative ABC transporter type IV</fullName>
    </submittedName>
</protein>
<keyword evidence="1" id="KW-0472">Membrane</keyword>
<keyword evidence="1" id="KW-0812">Transmembrane</keyword>
<name>A0A4R6Q9Z3_9FIRM</name>
<dbReference type="Proteomes" id="UP000295500">
    <property type="component" value="Unassembled WGS sequence"/>
</dbReference>
<dbReference type="RefSeq" id="WP_166635340.1">
    <property type="nucleotide sequence ID" value="NZ_CALCQM010000045.1"/>
</dbReference>
<feature type="transmembrane region" description="Helical" evidence="1">
    <location>
        <begin position="41"/>
        <end position="62"/>
    </location>
</feature>
<evidence type="ECO:0000256" key="1">
    <source>
        <dbReference type="SAM" id="Phobius"/>
    </source>
</evidence>
<reference evidence="2 3" key="1">
    <citation type="submission" date="2019-03" db="EMBL/GenBank/DDBJ databases">
        <title>Genomic Encyclopedia of Type Strains, Phase IV (KMG-IV): sequencing the most valuable type-strain genomes for metagenomic binning, comparative biology and taxonomic classification.</title>
        <authorList>
            <person name="Goeker M."/>
        </authorList>
    </citation>
    <scope>NUCLEOTIDE SEQUENCE [LARGE SCALE GENOMIC DNA]</scope>
    <source>
        <strain evidence="2 3">DSM 28287</strain>
    </source>
</reference>
<feature type="transmembrane region" description="Helical" evidence="1">
    <location>
        <begin position="97"/>
        <end position="117"/>
    </location>
</feature>
<dbReference type="InterPro" id="IPR010540">
    <property type="entry name" value="CmpB_TMEM229"/>
</dbReference>
<feature type="transmembrane region" description="Helical" evidence="1">
    <location>
        <begin position="6"/>
        <end position="29"/>
    </location>
</feature>
<comment type="caution">
    <text evidence="2">The sequence shown here is derived from an EMBL/GenBank/DDBJ whole genome shotgun (WGS) entry which is preliminary data.</text>
</comment>
<accession>A0A4R6Q9Z3</accession>
<evidence type="ECO:0000313" key="2">
    <source>
        <dbReference type="EMBL" id="TDP58990.1"/>
    </source>
</evidence>
<feature type="transmembrane region" description="Helical" evidence="1">
    <location>
        <begin position="68"/>
        <end position="90"/>
    </location>
</feature>
<sequence length="247" mass="27322">MIIAGYKLYQLLLFFGLYSIIGYVIEQILYGFSGYAVKRGFLAGPACIMYGLGSLIAVIFVMPACWNLYMQIVVLAIVSIVINGTAALLIRMISGAFLWRFTIGYSLIGTAFGLLLVRGAHQAIASAVFMLPTWLDMILLLVILVPMVSQFIDGVARLFTYRRDMGVLENYRAAVAAPAENCAAAGHAICDHKAYGEAVMVTLQSYARWIKGYPRFRRATLNKVFRGCSSAEVADIKEYMHRVRTTA</sequence>
<dbReference type="EMBL" id="SNXO01000005">
    <property type="protein sequence ID" value="TDP58990.1"/>
    <property type="molecule type" value="Genomic_DNA"/>
</dbReference>
<dbReference type="AlphaFoldDB" id="A0A4R6Q9Z3"/>
<organism evidence="2 3">
    <name type="scientific">Aminicella lysinilytica</name>
    <dbReference type="NCBI Taxonomy" id="433323"/>
    <lineage>
        <taxon>Bacteria</taxon>
        <taxon>Bacillati</taxon>
        <taxon>Bacillota</taxon>
        <taxon>Clostridia</taxon>
        <taxon>Peptostreptococcales</taxon>
        <taxon>Anaerovoracaceae</taxon>
        <taxon>Aminicella</taxon>
    </lineage>
</organism>
<keyword evidence="3" id="KW-1185">Reference proteome</keyword>